<organism evidence="3 4">
    <name type="scientific">Flavobacterium shii</name>
    <dbReference type="NCBI Taxonomy" id="2987687"/>
    <lineage>
        <taxon>Bacteria</taxon>
        <taxon>Pseudomonadati</taxon>
        <taxon>Bacteroidota</taxon>
        <taxon>Flavobacteriia</taxon>
        <taxon>Flavobacteriales</taxon>
        <taxon>Flavobacteriaceae</taxon>
        <taxon>Flavobacterium</taxon>
    </lineage>
</organism>
<keyword evidence="1" id="KW-0812">Transmembrane</keyword>
<protein>
    <submittedName>
        <fullName evidence="3">Histidine kinase</fullName>
    </submittedName>
</protein>
<keyword evidence="1" id="KW-1133">Transmembrane helix</keyword>
<keyword evidence="4" id="KW-1185">Reference proteome</keyword>
<dbReference type="Proteomes" id="UP001151079">
    <property type="component" value="Unassembled WGS sequence"/>
</dbReference>
<dbReference type="PANTHER" id="PTHR34220:SF7">
    <property type="entry name" value="SENSOR HISTIDINE KINASE YPDA"/>
    <property type="match status" value="1"/>
</dbReference>
<accession>A0A9X2ZIZ8</accession>
<dbReference type="AlphaFoldDB" id="A0A9X2ZIZ8"/>
<dbReference type="InterPro" id="IPR010559">
    <property type="entry name" value="Sig_transdc_His_kin_internal"/>
</dbReference>
<feature type="transmembrane region" description="Helical" evidence="1">
    <location>
        <begin position="45"/>
        <end position="66"/>
    </location>
</feature>
<dbReference type="Gene3D" id="3.30.565.10">
    <property type="entry name" value="Histidine kinase-like ATPase, C-terminal domain"/>
    <property type="match status" value="1"/>
</dbReference>
<evidence type="ECO:0000313" key="4">
    <source>
        <dbReference type="Proteomes" id="UP001151079"/>
    </source>
</evidence>
<evidence type="ECO:0000259" key="2">
    <source>
        <dbReference type="Pfam" id="PF06580"/>
    </source>
</evidence>
<feature type="transmembrane region" description="Helical" evidence="1">
    <location>
        <begin position="14"/>
        <end position="33"/>
    </location>
</feature>
<name>A0A9X2ZIZ8_9FLAO</name>
<reference evidence="3" key="1">
    <citation type="submission" date="2022-10" db="EMBL/GenBank/DDBJ databases">
        <title>Two novel species of Flavobacterium.</title>
        <authorList>
            <person name="Liu Q."/>
            <person name="Xin Y.-H."/>
        </authorList>
    </citation>
    <scope>NUCLEOTIDE SEQUENCE</scope>
    <source>
        <strain evidence="3">LS1R49</strain>
    </source>
</reference>
<feature type="transmembrane region" description="Helical" evidence="1">
    <location>
        <begin position="72"/>
        <end position="94"/>
    </location>
</feature>
<dbReference type="EMBL" id="JAOZEW010000012">
    <property type="protein sequence ID" value="MCV9928508.1"/>
    <property type="molecule type" value="Genomic_DNA"/>
</dbReference>
<keyword evidence="3" id="KW-0808">Transferase</keyword>
<dbReference type="PANTHER" id="PTHR34220">
    <property type="entry name" value="SENSOR HISTIDINE KINASE YPDA"/>
    <property type="match status" value="1"/>
</dbReference>
<dbReference type="Pfam" id="PF06580">
    <property type="entry name" value="His_kinase"/>
    <property type="match status" value="1"/>
</dbReference>
<dbReference type="RefSeq" id="WP_264206617.1">
    <property type="nucleotide sequence ID" value="NZ_JAOZEW010000012.1"/>
</dbReference>
<feature type="transmembrane region" description="Helical" evidence="1">
    <location>
        <begin position="139"/>
        <end position="159"/>
    </location>
</feature>
<evidence type="ECO:0000256" key="1">
    <source>
        <dbReference type="SAM" id="Phobius"/>
    </source>
</evidence>
<gene>
    <name evidence="3" type="ORF">OIU83_12645</name>
</gene>
<dbReference type="GO" id="GO:0000155">
    <property type="term" value="F:phosphorelay sensor kinase activity"/>
    <property type="evidence" value="ECO:0007669"/>
    <property type="project" value="InterPro"/>
</dbReference>
<keyword evidence="1" id="KW-0472">Membrane</keyword>
<dbReference type="GO" id="GO:0016020">
    <property type="term" value="C:membrane"/>
    <property type="evidence" value="ECO:0007669"/>
    <property type="project" value="InterPro"/>
</dbReference>
<dbReference type="InterPro" id="IPR036890">
    <property type="entry name" value="HATPase_C_sf"/>
</dbReference>
<dbReference type="InterPro" id="IPR050640">
    <property type="entry name" value="Bact_2-comp_sensor_kinase"/>
</dbReference>
<sequence length="376" mass="44302">MNLEITKNTSSNKILFHSVIWTFFILTSLIQFYESPFQITPDFYIQWITGIILFYLNFFYLVPALLLQKKYWLYFTFVVAVIITFMIIRASYFMPEFQVTKRMMPADMMPARRIPTFPDDRIFLHKGFRIKAVMATQPLFFRIAPSFFYILVVTISAIIKTLSEFYNNEQNKLIAETHRTTTELIYLRKQTNPHFLFNSLNSIYSLAHKKSDLVPDAIVTLSELMRYMLYETDNKTVTLEKEINYIQNYIELQKLRLNNIENITINVHGEPKNKFIEPLLLISFVENAFKYGTDYKGAAFVKIKIAIEDNSLDFWIDNKVENHKKDPENSGIGLTNIQSRLNLLYPEAHELKITETKHFYKIHLNLKLDEIKTAIA</sequence>
<feature type="domain" description="Signal transduction histidine kinase internal region" evidence="2">
    <location>
        <begin position="183"/>
        <end position="259"/>
    </location>
</feature>
<comment type="caution">
    <text evidence="3">The sequence shown here is derived from an EMBL/GenBank/DDBJ whole genome shotgun (WGS) entry which is preliminary data.</text>
</comment>
<keyword evidence="3" id="KW-0418">Kinase</keyword>
<evidence type="ECO:0000313" key="3">
    <source>
        <dbReference type="EMBL" id="MCV9928508.1"/>
    </source>
</evidence>
<proteinExistence type="predicted"/>